<dbReference type="SUPFAM" id="SSF56112">
    <property type="entry name" value="Protein kinase-like (PK-like)"/>
    <property type="match status" value="1"/>
</dbReference>
<evidence type="ECO:0000256" key="6">
    <source>
        <dbReference type="ARBA" id="ARBA00022777"/>
    </source>
</evidence>
<evidence type="ECO:0000256" key="3">
    <source>
        <dbReference type="ARBA" id="ARBA00022527"/>
    </source>
</evidence>
<comment type="caution">
    <text evidence="13">The sequence shown here is derived from an EMBL/GenBank/DDBJ whole genome shotgun (WGS) entry which is preliminary data.</text>
</comment>
<dbReference type="EC" id="2.7.11.1" evidence="2"/>
<proteinExistence type="inferred from homology"/>
<evidence type="ECO:0000313" key="13">
    <source>
        <dbReference type="EMBL" id="KAF3445528.1"/>
    </source>
</evidence>
<dbReference type="PRINTS" id="PR00109">
    <property type="entry name" value="TYRKINASE"/>
</dbReference>
<keyword evidence="7" id="KW-0067">ATP-binding</keyword>
<dbReference type="Proteomes" id="UP000796880">
    <property type="component" value="Unassembled WGS sequence"/>
</dbReference>
<dbReference type="PANTHER" id="PTHR44329">
    <property type="entry name" value="SERINE/THREONINE-PROTEIN KINASE TNNI3K-RELATED"/>
    <property type="match status" value="1"/>
</dbReference>
<dbReference type="Gene3D" id="3.30.200.20">
    <property type="entry name" value="Phosphorylase Kinase, domain 1"/>
    <property type="match status" value="1"/>
</dbReference>
<dbReference type="EMBL" id="VOIH02000005">
    <property type="protein sequence ID" value="KAF3445528.1"/>
    <property type="molecule type" value="Genomic_DNA"/>
</dbReference>
<evidence type="ECO:0000256" key="9">
    <source>
        <dbReference type="ARBA" id="ARBA00048679"/>
    </source>
</evidence>
<keyword evidence="6" id="KW-0418">Kinase</keyword>
<evidence type="ECO:0000256" key="1">
    <source>
        <dbReference type="ARBA" id="ARBA00010507"/>
    </source>
</evidence>
<accession>A0A8K0H4W1</accession>
<dbReference type="InterPro" id="IPR051681">
    <property type="entry name" value="Ser/Thr_Kinases-Pseudokinases"/>
</dbReference>
<name>A0A8K0H4W1_9ROSA</name>
<dbReference type="SUPFAM" id="SSF55021">
    <property type="entry name" value="ACT-like"/>
    <property type="match status" value="1"/>
</dbReference>
<feature type="domain" description="ACT" evidence="12">
    <location>
        <begin position="261"/>
        <end position="341"/>
    </location>
</feature>
<dbReference type="InterPro" id="IPR002912">
    <property type="entry name" value="ACT_dom"/>
</dbReference>
<dbReference type="InterPro" id="IPR001245">
    <property type="entry name" value="Ser-Thr/Tyr_kinase_cat_dom"/>
</dbReference>
<dbReference type="InterPro" id="IPR000719">
    <property type="entry name" value="Prot_kinase_dom"/>
</dbReference>
<dbReference type="AlphaFoldDB" id="A0A8K0H4W1"/>
<dbReference type="SMART" id="SM00220">
    <property type="entry name" value="S_TKc"/>
    <property type="match status" value="1"/>
</dbReference>
<evidence type="ECO:0000256" key="8">
    <source>
        <dbReference type="ARBA" id="ARBA00047899"/>
    </source>
</evidence>
<dbReference type="PROSITE" id="PS50011">
    <property type="entry name" value="PROTEIN_KINASE_DOM"/>
    <property type="match status" value="1"/>
</dbReference>
<dbReference type="InterPro" id="IPR008271">
    <property type="entry name" value="Ser/Thr_kinase_AS"/>
</dbReference>
<comment type="catalytic activity">
    <reaction evidence="9">
        <text>L-seryl-[protein] + ATP = O-phospho-L-seryl-[protein] + ADP + H(+)</text>
        <dbReference type="Rhea" id="RHEA:17989"/>
        <dbReference type="Rhea" id="RHEA-COMP:9863"/>
        <dbReference type="Rhea" id="RHEA-COMP:11604"/>
        <dbReference type="ChEBI" id="CHEBI:15378"/>
        <dbReference type="ChEBI" id="CHEBI:29999"/>
        <dbReference type="ChEBI" id="CHEBI:30616"/>
        <dbReference type="ChEBI" id="CHEBI:83421"/>
        <dbReference type="ChEBI" id="CHEBI:456216"/>
        <dbReference type="EC" id="2.7.11.1"/>
    </reaction>
</comment>
<reference evidence="13" key="1">
    <citation type="submission" date="2020-03" db="EMBL/GenBank/DDBJ databases">
        <title>A high-quality chromosome-level genome assembly of a woody plant with both climbing and erect habits, Rhamnella rubrinervis.</title>
        <authorList>
            <person name="Lu Z."/>
            <person name="Yang Y."/>
            <person name="Zhu X."/>
            <person name="Sun Y."/>
        </authorList>
    </citation>
    <scope>NUCLEOTIDE SEQUENCE</scope>
    <source>
        <strain evidence="13">BYM</strain>
        <tissue evidence="13">Leaf</tissue>
    </source>
</reference>
<comment type="similarity">
    <text evidence="1">Belongs to the protein kinase superfamily. TKL Ser/Thr protein kinase family. RAF subfamily.</text>
</comment>
<evidence type="ECO:0000256" key="2">
    <source>
        <dbReference type="ARBA" id="ARBA00012513"/>
    </source>
</evidence>
<dbReference type="GO" id="GO:0005524">
    <property type="term" value="F:ATP binding"/>
    <property type="evidence" value="ECO:0007669"/>
    <property type="project" value="UniProtKB-KW"/>
</dbReference>
<feature type="region of interest" description="Disordered" evidence="10">
    <location>
        <begin position="1"/>
        <end position="33"/>
    </location>
</feature>
<sequence length="633" mass="71389">MCGRHRNSRRSEGHRRRNYPPFSSQIPSLSRPPQILPTVKDPLLLINGVFSPVLPPFLAFSSSVSSWEKTLPAELSMDLIEGVGESSSPPRSFGSYSNYDVRNDVYNRLVESGNEDAVSNPEFREQLDAHFNRLPASYGLDVNMDRVEDVLLHQKLLAVAKDPEKRPVFHIRFLENISTRTENDDDQQFISITTPRSWDASKEGVLTSNKRTRNCAIDFEPCSKLEDLNLDVRNNSKGMEERHAAEKLPRRQDISHVPIHEVIFSTIDKPKLLSQLSALLSDIGLNIREAHVFSTTDGYSLDVFVVDGWSVEDTDGLYEAMEKALARSEGSWSRSSQSHSAVEKALAVNARLGDWEIDRRLLKIGERIASGSCGDLYHGVYHGQDVAVKILRSEHLSDALEDEFAQEVAILREVQHKNVVRFIGACTKSPHLCIVTEYMPGGNLYDYLHKNHNVLKLPQLLKFAIDVCRGMEYLHQSNIIHRDLKTANLLMDTHNVVKVADFGVARYQNKGGVMTAETGTYRWMAPEVINHQPYDQKADIFSFAIVLWELVTAKIPYDTMTPLQAALGVRQGLRPDLPNDAHPKLLELMQRCWDAVPCNRPSFFEIASELETLLEVNSKSFPTQETSEALNGT</sequence>
<dbReference type="GO" id="GO:0004674">
    <property type="term" value="F:protein serine/threonine kinase activity"/>
    <property type="evidence" value="ECO:0007669"/>
    <property type="project" value="UniProtKB-KW"/>
</dbReference>
<protein>
    <recommendedName>
        <fullName evidence="2">non-specific serine/threonine protein kinase</fullName>
        <ecNumber evidence="2">2.7.11.1</ecNumber>
    </recommendedName>
</protein>
<dbReference type="CDD" id="cd13999">
    <property type="entry name" value="STKc_MAP3K-like"/>
    <property type="match status" value="1"/>
</dbReference>
<evidence type="ECO:0000259" key="12">
    <source>
        <dbReference type="PROSITE" id="PS51671"/>
    </source>
</evidence>
<dbReference type="PANTHER" id="PTHR44329:SF41">
    <property type="entry name" value="OS12G0163800 PROTEIN"/>
    <property type="match status" value="1"/>
</dbReference>
<dbReference type="FunFam" id="3.30.200.20:FF:000060">
    <property type="entry name" value="Serine/threonine-protein kinase isoform 1"/>
    <property type="match status" value="1"/>
</dbReference>
<dbReference type="OrthoDB" id="4062651at2759"/>
<evidence type="ECO:0000256" key="10">
    <source>
        <dbReference type="SAM" id="MobiDB-lite"/>
    </source>
</evidence>
<keyword evidence="14" id="KW-1185">Reference proteome</keyword>
<evidence type="ECO:0000256" key="5">
    <source>
        <dbReference type="ARBA" id="ARBA00022741"/>
    </source>
</evidence>
<keyword evidence="3" id="KW-0723">Serine/threonine-protein kinase</keyword>
<feature type="domain" description="Protein kinase" evidence="11">
    <location>
        <begin position="362"/>
        <end position="614"/>
    </location>
</feature>
<evidence type="ECO:0000259" key="11">
    <source>
        <dbReference type="PROSITE" id="PS50011"/>
    </source>
</evidence>
<comment type="catalytic activity">
    <reaction evidence="8">
        <text>L-threonyl-[protein] + ATP = O-phospho-L-threonyl-[protein] + ADP + H(+)</text>
        <dbReference type="Rhea" id="RHEA:46608"/>
        <dbReference type="Rhea" id="RHEA-COMP:11060"/>
        <dbReference type="Rhea" id="RHEA-COMP:11605"/>
        <dbReference type="ChEBI" id="CHEBI:15378"/>
        <dbReference type="ChEBI" id="CHEBI:30013"/>
        <dbReference type="ChEBI" id="CHEBI:30616"/>
        <dbReference type="ChEBI" id="CHEBI:61977"/>
        <dbReference type="ChEBI" id="CHEBI:456216"/>
        <dbReference type="EC" id="2.7.11.1"/>
    </reaction>
</comment>
<keyword evidence="5" id="KW-0547">Nucleotide-binding</keyword>
<gene>
    <name evidence="13" type="ORF">FNV43_RR10704</name>
</gene>
<evidence type="ECO:0000256" key="4">
    <source>
        <dbReference type="ARBA" id="ARBA00022679"/>
    </source>
</evidence>
<dbReference type="PROSITE" id="PS51671">
    <property type="entry name" value="ACT"/>
    <property type="match status" value="1"/>
</dbReference>
<organism evidence="13 14">
    <name type="scientific">Rhamnella rubrinervis</name>
    <dbReference type="NCBI Taxonomy" id="2594499"/>
    <lineage>
        <taxon>Eukaryota</taxon>
        <taxon>Viridiplantae</taxon>
        <taxon>Streptophyta</taxon>
        <taxon>Embryophyta</taxon>
        <taxon>Tracheophyta</taxon>
        <taxon>Spermatophyta</taxon>
        <taxon>Magnoliopsida</taxon>
        <taxon>eudicotyledons</taxon>
        <taxon>Gunneridae</taxon>
        <taxon>Pentapetalae</taxon>
        <taxon>rosids</taxon>
        <taxon>fabids</taxon>
        <taxon>Rosales</taxon>
        <taxon>Rhamnaceae</taxon>
        <taxon>rhamnoid group</taxon>
        <taxon>Rhamneae</taxon>
        <taxon>Rhamnella</taxon>
    </lineage>
</organism>
<dbReference type="Pfam" id="PF07714">
    <property type="entry name" value="PK_Tyr_Ser-Thr"/>
    <property type="match status" value="1"/>
</dbReference>
<dbReference type="InterPro" id="IPR045865">
    <property type="entry name" value="ACT-like_dom_sf"/>
</dbReference>
<dbReference type="InterPro" id="IPR011009">
    <property type="entry name" value="Kinase-like_dom_sf"/>
</dbReference>
<evidence type="ECO:0000313" key="14">
    <source>
        <dbReference type="Proteomes" id="UP000796880"/>
    </source>
</evidence>
<dbReference type="Gene3D" id="1.10.510.10">
    <property type="entry name" value="Transferase(Phosphotransferase) domain 1"/>
    <property type="match status" value="1"/>
</dbReference>
<keyword evidence="4" id="KW-0808">Transferase</keyword>
<feature type="compositionally biased region" description="Basic residues" evidence="10">
    <location>
        <begin position="1"/>
        <end position="18"/>
    </location>
</feature>
<dbReference type="PROSITE" id="PS00108">
    <property type="entry name" value="PROTEIN_KINASE_ST"/>
    <property type="match status" value="1"/>
</dbReference>
<evidence type="ECO:0000256" key="7">
    <source>
        <dbReference type="ARBA" id="ARBA00022840"/>
    </source>
</evidence>